<dbReference type="Proteomes" id="UP000007241">
    <property type="component" value="Unassembled WGS sequence"/>
</dbReference>
<accession>F4NRH5</accession>
<feature type="compositionally biased region" description="Basic and acidic residues" evidence="1">
    <location>
        <begin position="45"/>
        <end position="55"/>
    </location>
</feature>
<evidence type="ECO:0000313" key="2">
    <source>
        <dbReference type="EMBL" id="EGF83342.1"/>
    </source>
</evidence>
<dbReference type="Pfam" id="PF08737">
    <property type="entry name" value="Rgp1"/>
    <property type="match status" value="2"/>
</dbReference>
<dbReference type="HOGENOM" id="CLU_323632_0_0_1"/>
<dbReference type="GO" id="GO:0000139">
    <property type="term" value="C:Golgi membrane"/>
    <property type="evidence" value="ECO:0000318"/>
    <property type="project" value="GO_Central"/>
</dbReference>
<protein>
    <recommendedName>
        <fullName evidence="4">Rgp1-domain-containing protein</fullName>
    </recommendedName>
</protein>
<dbReference type="STRING" id="684364.F4NRH5"/>
<feature type="region of interest" description="Disordered" evidence="1">
    <location>
        <begin position="34"/>
        <end position="88"/>
    </location>
</feature>
<dbReference type="OrthoDB" id="1918at2759"/>
<gene>
    <name evidence="2" type="ORF">BATDEDRAFT_34132</name>
</gene>
<dbReference type="PANTHER" id="PTHR12507">
    <property type="entry name" value="REDUCED GROWTH PHENOTYPE 1 RGP1, YEAST -RELATED"/>
    <property type="match status" value="1"/>
</dbReference>
<dbReference type="GO" id="GO:0034066">
    <property type="term" value="C:Ric1-Rgp1 guanyl-nucleotide exchange factor complex"/>
    <property type="evidence" value="ECO:0000318"/>
    <property type="project" value="GO_Central"/>
</dbReference>
<dbReference type="GO" id="GO:0042147">
    <property type="term" value="P:retrograde transport, endosome to Golgi"/>
    <property type="evidence" value="ECO:0000318"/>
    <property type="project" value="GO_Central"/>
</dbReference>
<evidence type="ECO:0000256" key="1">
    <source>
        <dbReference type="SAM" id="MobiDB-lite"/>
    </source>
</evidence>
<name>F4NRH5_BATDJ</name>
<dbReference type="InterPro" id="IPR014848">
    <property type="entry name" value="Rgp1"/>
</dbReference>
<keyword evidence="3" id="KW-1185">Reference proteome</keyword>
<feature type="region of interest" description="Disordered" evidence="1">
    <location>
        <begin position="340"/>
        <end position="360"/>
    </location>
</feature>
<dbReference type="AlphaFoldDB" id="F4NRH5"/>
<dbReference type="GO" id="GO:0005829">
    <property type="term" value="C:cytosol"/>
    <property type="evidence" value="ECO:0007669"/>
    <property type="project" value="GOC"/>
</dbReference>
<dbReference type="GeneID" id="18240332"/>
<dbReference type="InParanoid" id="F4NRH5"/>
<proteinExistence type="predicted"/>
<feature type="compositionally biased region" description="Polar residues" evidence="1">
    <location>
        <begin position="551"/>
        <end position="561"/>
    </location>
</feature>
<feature type="region of interest" description="Disordered" evidence="1">
    <location>
        <begin position="530"/>
        <end position="564"/>
    </location>
</feature>
<dbReference type="EMBL" id="GL882879">
    <property type="protein sequence ID" value="EGF83342.1"/>
    <property type="molecule type" value="Genomic_DNA"/>
</dbReference>
<dbReference type="RefSeq" id="XP_006675760.1">
    <property type="nucleotide sequence ID" value="XM_006675697.1"/>
</dbReference>
<evidence type="ECO:0008006" key="4">
    <source>
        <dbReference type="Google" id="ProtNLM"/>
    </source>
</evidence>
<evidence type="ECO:0000313" key="3">
    <source>
        <dbReference type="Proteomes" id="UP000007241"/>
    </source>
</evidence>
<organism evidence="2 3">
    <name type="scientific">Batrachochytrium dendrobatidis (strain JAM81 / FGSC 10211)</name>
    <name type="common">Frog chytrid fungus</name>
    <dbReference type="NCBI Taxonomy" id="684364"/>
    <lineage>
        <taxon>Eukaryota</taxon>
        <taxon>Fungi</taxon>
        <taxon>Fungi incertae sedis</taxon>
        <taxon>Chytridiomycota</taxon>
        <taxon>Chytridiomycota incertae sedis</taxon>
        <taxon>Chytridiomycetes</taxon>
        <taxon>Rhizophydiales</taxon>
        <taxon>Rhizophydiales incertae sedis</taxon>
        <taxon>Batrachochytrium</taxon>
    </lineage>
</organism>
<reference evidence="2 3" key="1">
    <citation type="submission" date="2009-12" db="EMBL/GenBank/DDBJ databases">
        <title>The draft genome of Batrachochytrium dendrobatidis.</title>
        <authorList>
            <consortium name="US DOE Joint Genome Institute (JGI-PGF)"/>
            <person name="Kuo A."/>
            <person name="Salamov A."/>
            <person name="Schmutz J."/>
            <person name="Lucas S."/>
            <person name="Pitluck S."/>
            <person name="Rosenblum E."/>
            <person name="Stajich J."/>
            <person name="Eisen M."/>
            <person name="Grigoriev I.V."/>
        </authorList>
    </citation>
    <scope>NUCLEOTIDE SEQUENCE [LARGE SCALE GENOMIC DNA]</scope>
    <source>
        <strain evidence="3">JAM81 / FGSC 10211</strain>
    </source>
</reference>
<sequence>MVVVLSASLPQDGVCFAGEKFVCVLTFTNSVQQPDSSSSSHQFPRHPEQTNDGHHYKQSFLPDRKSGSLKRNTRPNSRQILPFPTDHSASTVPANGFGELHTAQDQKYFESQVIEKTNALAIRSGSPINSSQERSVKISTPTGATEQSSALPDHYTASTPLFISTARQDADYKRLHSARSLDTSVGNPSKNMAASPVTLNDRPASITESGIGSAFRLIAGTLFGTGLNADSAATKPSVALESKLDNHPENTYQYEQETEMLQRQRQRQASEQLEDLDSLATSHYTFKNILNMRGEAIPEGISRETSFTRLPHSVSQTSDFASPGVVEYLSPVFSPVSAQSSDTIQGPWQRGQTNATNSVVGSRRNSFSNLASPIDESVTKNELDENGQVSELGGKLQLYSSKTNIHQPNPSRRQSHIHSHSVDDLEFASPRLQDEMIRMGSTINHGSTLSPISDRSTHFEGSTVPAILPHLKTASMQMKRCNTEPTRVAGVNEDIAWAFAQMTGEFTVDTTYVKTSLFNSLRQKVMYRAAGSPSGHGSQGGGGSLGISASTPTTVNRNETQPLPLYSTPPSILFCDMSLAPGESKSYKYEIFIPSVLPPSHRGKVIRFNYKLIVGIQRSGKIRQSQIISIPFRLFNRTNSDGTRPIYEIMNPVIINKDESVVTPLQTWSKLAVFAPLTPEVPMSAFYQPESSRATSLTDFEEYTTSMNNIMCVCQTSKKVSYDICKNNEHVAQLTLSRISYRLGETITIIFNFSNGSIPCLQASVFLESVETVDPTFSLKQKHSTVAYTRRCHAELHRSTLNSRRLVLSVAIPPTATADFQTTAVSMQWSLRLEFVTGVAGQLQRNHFALDEGFQHYHGAERVEVEPFDCMIPLKLFGGMRALKRTNKTYTFT</sequence>